<organism evidence="1 2">
    <name type="scientific">Glomus cerebriforme</name>
    <dbReference type="NCBI Taxonomy" id="658196"/>
    <lineage>
        <taxon>Eukaryota</taxon>
        <taxon>Fungi</taxon>
        <taxon>Fungi incertae sedis</taxon>
        <taxon>Mucoromycota</taxon>
        <taxon>Glomeromycotina</taxon>
        <taxon>Glomeromycetes</taxon>
        <taxon>Glomerales</taxon>
        <taxon>Glomeraceae</taxon>
        <taxon>Glomus</taxon>
    </lineage>
</organism>
<dbReference type="STRING" id="658196.A0A397T5C6"/>
<evidence type="ECO:0000313" key="1">
    <source>
        <dbReference type="EMBL" id="RIA92116.1"/>
    </source>
</evidence>
<keyword evidence="2" id="KW-1185">Reference proteome</keyword>
<dbReference type="Proteomes" id="UP000265703">
    <property type="component" value="Unassembled WGS sequence"/>
</dbReference>
<comment type="caution">
    <text evidence="1">The sequence shown here is derived from an EMBL/GenBank/DDBJ whole genome shotgun (WGS) entry which is preliminary data.</text>
</comment>
<accession>A0A397T5C6</accession>
<evidence type="ECO:0000313" key="2">
    <source>
        <dbReference type="Proteomes" id="UP000265703"/>
    </source>
</evidence>
<name>A0A397T5C6_9GLOM</name>
<dbReference type="EMBL" id="QKYT01000134">
    <property type="protein sequence ID" value="RIA92116.1"/>
    <property type="molecule type" value="Genomic_DNA"/>
</dbReference>
<protein>
    <submittedName>
        <fullName evidence="1">Uncharacterized protein</fullName>
    </submittedName>
</protein>
<gene>
    <name evidence="1" type="ORF">C1645_821096</name>
</gene>
<dbReference type="AlphaFoldDB" id="A0A397T5C6"/>
<dbReference type="OrthoDB" id="2441470at2759"/>
<reference evidence="1 2" key="1">
    <citation type="submission" date="2018-06" db="EMBL/GenBank/DDBJ databases">
        <title>Comparative genomics reveals the genomic features of Rhizophagus irregularis, R. cerebriforme, R. diaphanum and Gigaspora rosea, and their symbiotic lifestyle signature.</title>
        <authorList>
            <person name="Morin E."/>
            <person name="San Clemente H."/>
            <person name="Chen E.C.H."/>
            <person name="De La Providencia I."/>
            <person name="Hainaut M."/>
            <person name="Kuo A."/>
            <person name="Kohler A."/>
            <person name="Murat C."/>
            <person name="Tang N."/>
            <person name="Roy S."/>
            <person name="Loubradou J."/>
            <person name="Henrissat B."/>
            <person name="Grigoriev I.V."/>
            <person name="Corradi N."/>
            <person name="Roux C."/>
            <person name="Martin F.M."/>
        </authorList>
    </citation>
    <scope>NUCLEOTIDE SEQUENCE [LARGE SCALE GENOMIC DNA]</scope>
    <source>
        <strain evidence="1 2">DAOM 227022</strain>
    </source>
</reference>
<proteinExistence type="predicted"/>
<sequence length="70" mass="8062">MARQDLQCYTEKMVNQMNKEKTENDKYGLGSKFGIIEVYYTANELEPLGVASFPELDNIPFNKISIREVV</sequence>